<dbReference type="GO" id="GO:0004339">
    <property type="term" value="F:glucan 1,4-alpha-glucosidase activity"/>
    <property type="evidence" value="ECO:0007669"/>
    <property type="project" value="UniProtKB-EC"/>
</dbReference>
<keyword evidence="12" id="KW-0812">Transmembrane</keyword>
<evidence type="ECO:0000256" key="4">
    <source>
        <dbReference type="ARBA" id="ARBA00022801"/>
    </source>
</evidence>
<comment type="catalytic activity">
    <reaction evidence="1 9">
        <text>Hydrolysis of terminal (1-&gt;4)-linked alpha-D-glucose residues successively from non-reducing ends of the chains with release of beta-D-glucose.</text>
        <dbReference type="EC" id="3.2.1.3"/>
    </reaction>
</comment>
<keyword evidence="12" id="KW-1133">Transmembrane helix</keyword>
<dbReference type="SUPFAM" id="SSF48208">
    <property type="entry name" value="Six-hairpin glycosidases"/>
    <property type="match status" value="1"/>
</dbReference>
<dbReference type="InterPro" id="IPR002044">
    <property type="entry name" value="CBM20"/>
</dbReference>
<dbReference type="PROSITE" id="PS51166">
    <property type="entry name" value="CBM20"/>
    <property type="match status" value="1"/>
</dbReference>
<feature type="transmembrane region" description="Helical" evidence="12">
    <location>
        <begin position="45"/>
        <end position="69"/>
    </location>
</feature>
<dbReference type="SUPFAM" id="SSF49452">
    <property type="entry name" value="Starch-binding domain-like"/>
    <property type="match status" value="1"/>
</dbReference>
<feature type="active site" description="Proton acceptor" evidence="10">
    <location>
        <position position="258"/>
    </location>
</feature>
<evidence type="ECO:0000256" key="2">
    <source>
        <dbReference type="ARBA" id="ARBA00006188"/>
    </source>
</evidence>
<evidence type="ECO:0000259" key="13">
    <source>
        <dbReference type="PROSITE" id="PS51166"/>
    </source>
</evidence>
<dbReference type="GO" id="GO:2001070">
    <property type="term" value="F:starch binding"/>
    <property type="evidence" value="ECO:0007669"/>
    <property type="project" value="InterPro"/>
</dbReference>
<evidence type="ECO:0000256" key="1">
    <source>
        <dbReference type="ARBA" id="ARBA00001863"/>
    </source>
</evidence>
<dbReference type="EMBL" id="CP069110">
    <property type="protein sequence ID" value="QSS60609.1"/>
    <property type="molecule type" value="Genomic_DNA"/>
</dbReference>
<evidence type="ECO:0000256" key="6">
    <source>
        <dbReference type="ARBA" id="ARBA00023277"/>
    </source>
</evidence>
<dbReference type="Gene3D" id="2.60.40.10">
    <property type="entry name" value="Immunoglobulins"/>
    <property type="match status" value="1"/>
</dbReference>
<evidence type="ECO:0000313" key="15">
    <source>
        <dbReference type="Proteomes" id="UP000663671"/>
    </source>
</evidence>
<keyword evidence="5" id="KW-0325">Glycoprotein</keyword>
<keyword evidence="3" id="KW-0732">Signal</keyword>
<dbReference type="OrthoDB" id="6123450at2759"/>
<comment type="similarity">
    <text evidence="2 9">Belongs to the glycosyl hydrolase 15 family.</text>
</comment>
<dbReference type="InterPro" id="IPR011613">
    <property type="entry name" value="GH15-like"/>
</dbReference>
<dbReference type="Pfam" id="PF00723">
    <property type="entry name" value="Glyco_hydro_15"/>
    <property type="match status" value="2"/>
</dbReference>
<organism evidence="14 15">
    <name type="scientific">Ajellomyces capsulatus</name>
    <name type="common">Darling's disease fungus</name>
    <name type="synonym">Histoplasma capsulatum</name>
    <dbReference type="NCBI Taxonomy" id="5037"/>
    <lineage>
        <taxon>Eukaryota</taxon>
        <taxon>Fungi</taxon>
        <taxon>Dikarya</taxon>
        <taxon>Ascomycota</taxon>
        <taxon>Pezizomycotina</taxon>
        <taxon>Eurotiomycetes</taxon>
        <taxon>Eurotiomycetidae</taxon>
        <taxon>Onygenales</taxon>
        <taxon>Ajellomycetaceae</taxon>
        <taxon>Histoplasma</taxon>
    </lineage>
</organism>
<dbReference type="CDD" id="cd05811">
    <property type="entry name" value="CBM20_glucoamylase"/>
    <property type="match status" value="1"/>
</dbReference>
<evidence type="ECO:0000313" key="14">
    <source>
        <dbReference type="EMBL" id="QSS60609.1"/>
    </source>
</evidence>
<keyword evidence="12" id="KW-0472">Membrane</keyword>
<evidence type="ECO:0000256" key="5">
    <source>
        <dbReference type="ARBA" id="ARBA00023180"/>
    </source>
</evidence>
<dbReference type="PROSITE" id="PS00820">
    <property type="entry name" value="GLUCOAMYLASE"/>
    <property type="match status" value="1"/>
</dbReference>
<keyword evidence="8 9" id="KW-0624">Polysaccharide degradation</keyword>
<keyword evidence="7 9" id="KW-0326">Glycosidase</keyword>
<dbReference type="EC" id="3.2.1.3" evidence="9"/>
<name>A0A8A1M3I6_AJECA</name>
<evidence type="ECO:0000256" key="9">
    <source>
        <dbReference type="PIRNR" id="PIRNR001031"/>
    </source>
</evidence>
<dbReference type="InterPro" id="IPR013784">
    <property type="entry name" value="Carb-bd-like_fold"/>
</dbReference>
<accession>A0A8A1M3I6</accession>
<dbReference type="FunFam" id="1.50.10.10:FF:000018">
    <property type="entry name" value="Glucoamylase"/>
    <property type="match status" value="1"/>
</dbReference>
<dbReference type="InterPro" id="IPR013783">
    <property type="entry name" value="Ig-like_fold"/>
</dbReference>
<feature type="domain" description="CBM20" evidence="13">
    <location>
        <begin position="510"/>
        <end position="617"/>
    </location>
</feature>
<evidence type="ECO:0000256" key="11">
    <source>
        <dbReference type="PIRSR" id="PIRSR001031-2"/>
    </source>
</evidence>
<dbReference type="PANTHER" id="PTHR31616:SF12">
    <property type="entry name" value="GLUCOAMYLASE"/>
    <property type="match status" value="1"/>
</dbReference>
<feature type="active site" description="Proton donor" evidence="10">
    <location>
        <position position="261"/>
    </location>
</feature>
<dbReference type="VEuPathDB" id="FungiDB:I7I51_05410"/>
<evidence type="ECO:0000256" key="12">
    <source>
        <dbReference type="SAM" id="Phobius"/>
    </source>
</evidence>
<dbReference type="InterPro" id="IPR008291">
    <property type="entry name" value="Glucoamylase_SBD"/>
</dbReference>
<proteinExistence type="inferred from homology"/>
<dbReference type="Pfam" id="PF00686">
    <property type="entry name" value="CBM_20"/>
    <property type="match status" value="1"/>
</dbReference>
<dbReference type="Gene3D" id="1.50.10.10">
    <property type="match status" value="2"/>
</dbReference>
<evidence type="ECO:0000256" key="7">
    <source>
        <dbReference type="ARBA" id="ARBA00023295"/>
    </source>
</evidence>
<dbReference type="InterPro" id="IPR000165">
    <property type="entry name" value="Glucoamylase"/>
</dbReference>
<keyword evidence="6 9" id="KW-0119">Carbohydrate metabolism</keyword>
<keyword evidence="4 9" id="KW-0378">Hydrolase</keyword>
<dbReference type="InterPro" id="IPR034836">
    <property type="entry name" value="CBM20_glucoamylase"/>
</dbReference>
<dbReference type="FunFam" id="2.60.40.10:FF:000552">
    <property type="entry name" value="Related to glucoamylase"/>
    <property type="match status" value="1"/>
</dbReference>
<dbReference type="SMART" id="SM01065">
    <property type="entry name" value="CBM_2"/>
    <property type="match status" value="1"/>
</dbReference>
<feature type="binding site" evidence="11">
    <location>
        <position position="202"/>
    </location>
    <ligand>
        <name>substrate</name>
    </ligand>
</feature>
<reference evidence="14" key="1">
    <citation type="submission" date="2021-01" db="EMBL/GenBank/DDBJ databases">
        <title>Chromosome-level genome assembly of a human fungal pathogen reveals clustering of transcriptionally co-regulated genes.</title>
        <authorList>
            <person name="Voorhies M."/>
            <person name="Cohen S."/>
            <person name="Shea T.P."/>
            <person name="Petrus S."/>
            <person name="Munoz J.F."/>
            <person name="Poplawski S."/>
            <person name="Goldman W.E."/>
            <person name="Michael T."/>
            <person name="Cuomo C.A."/>
            <person name="Sil A."/>
            <person name="Beyhan S."/>
        </authorList>
    </citation>
    <scope>NUCLEOTIDE SEQUENCE</scope>
    <source>
        <strain evidence="14">WU24</strain>
    </source>
</reference>
<dbReference type="PRINTS" id="PR00736">
    <property type="entry name" value="GLHYDRLASE15"/>
</dbReference>
<evidence type="ECO:0000256" key="8">
    <source>
        <dbReference type="ARBA" id="ARBA00023326"/>
    </source>
</evidence>
<dbReference type="AlphaFoldDB" id="A0A8A1M3I6"/>
<gene>
    <name evidence="14" type="primary">GAM1</name>
    <name evidence="14" type="ORF">I7I51_05410</name>
</gene>
<dbReference type="PANTHER" id="PTHR31616">
    <property type="entry name" value="TREHALASE"/>
    <property type="match status" value="1"/>
</dbReference>
<dbReference type="Proteomes" id="UP000663671">
    <property type="component" value="Chromosome 4"/>
</dbReference>
<evidence type="ECO:0000256" key="10">
    <source>
        <dbReference type="PIRSR" id="PIRSR001031-1"/>
    </source>
</evidence>
<sequence length="617" mass="67740">MDYIMPLTKVWYNYICLQTTQIVRVQNKWRCNYIDNHLSSYCSMAVSLFCGALLFVGLWSVFAGLWAGLVDLRPWPIQRPLLTNPLDAWIAKESSYALQALLANIGAEGAKAKGAVAGIVVASPSKKDPDYFYTWTRDASLVFKGLVDAFISGDTSLQSKIHEYISAQAHLQTVSNPSGRLSSGGLGEPKFDVNMSSFNGDWGRPQRDGPALRATVMISYGKWLIANGYANTARMIVWPVVQNDLSYVAQFWSSPGFDLWEEVDGMSFFTTAVQHRALVEGSRFARQIGLRCPSCESQAPQVLCFMQNYWTGSYINSNTGGDRSGKDTNSILASIHTFDPEASCDDLTFQPCSAKSLANHKVVTDSFRSIYLVNQGVSAGSAVAEAVRDYADGYLAVAQKYAPVSGELAEQFSRDDGTPLSASDLTWSYASFLTAVSRRNSSVPDPWGQTAASSIPPTCQITSATGPYCTATNTKWPSDLTSISRTISFSNGLTETKITATSTTTTTSPCVTPDSILVTFNEVATTTLGQRIFIIGSVPELGSWDIQSAIALSADQYTDDNRLWHRTIQLGAGLDFEYKYLRKESGESVVWESNPNRSYTVPRGCNIYTAKREDVWR</sequence>
<dbReference type="InterPro" id="IPR046966">
    <property type="entry name" value="Glucoamylase_active_site"/>
</dbReference>
<dbReference type="InterPro" id="IPR008928">
    <property type="entry name" value="6-hairpin_glycosidase_sf"/>
</dbReference>
<dbReference type="PIRSF" id="PIRSF001031">
    <property type="entry name" value="Glu-a-glcsd_SBD"/>
    <property type="match status" value="1"/>
</dbReference>
<dbReference type="GO" id="GO:0000324">
    <property type="term" value="C:fungal-type vacuole"/>
    <property type="evidence" value="ECO:0007669"/>
    <property type="project" value="TreeGrafter"/>
</dbReference>
<protein>
    <recommendedName>
        <fullName evidence="9">Glucoamylase</fullName>
        <ecNumber evidence="9">3.2.1.3</ecNumber>
    </recommendedName>
    <alternativeName>
        <fullName evidence="9">1,4-alpha-D-glucan glucohydrolase</fullName>
    </alternativeName>
    <alternativeName>
        <fullName evidence="9">Glucan 1,4-alpha-glucosidase</fullName>
    </alternativeName>
</protein>
<dbReference type="GO" id="GO:0000272">
    <property type="term" value="P:polysaccharide catabolic process"/>
    <property type="evidence" value="ECO:0007669"/>
    <property type="project" value="UniProtKB-KW"/>
</dbReference>
<dbReference type="InterPro" id="IPR012341">
    <property type="entry name" value="6hp_glycosidase-like_sf"/>
</dbReference>
<evidence type="ECO:0000256" key="3">
    <source>
        <dbReference type="ARBA" id="ARBA00022729"/>
    </source>
</evidence>